<evidence type="ECO:0000313" key="3">
    <source>
        <dbReference type="WBParaSite" id="ACRNAN_Path_301.g1138.t1"/>
    </source>
</evidence>
<dbReference type="AlphaFoldDB" id="A0A914C630"/>
<feature type="compositionally biased region" description="Basic residues" evidence="1">
    <location>
        <begin position="56"/>
        <end position="69"/>
    </location>
</feature>
<dbReference type="Proteomes" id="UP000887540">
    <property type="component" value="Unplaced"/>
</dbReference>
<evidence type="ECO:0000256" key="1">
    <source>
        <dbReference type="SAM" id="MobiDB-lite"/>
    </source>
</evidence>
<feature type="compositionally biased region" description="Acidic residues" evidence="1">
    <location>
        <begin position="1"/>
        <end position="21"/>
    </location>
</feature>
<proteinExistence type="predicted"/>
<protein>
    <submittedName>
        <fullName evidence="3">Uncharacterized protein</fullName>
    </submittedName>
</protein>
<accession>A0A914C630</accession>
<feature type="region of interest" description="Disordered" evidence="1">
    <location>
        <begin position="1"/>
        <end position="22"/>
    </location>
</feature>
<keyword evidence="2" id="KW-1185">Reference proteome</keyword>
<dbReference type="WBParaSite" id="ACRNAN_Path_301.g1138.t1">
    <property type="protein sequence ID" value="ACRNAN_Path_301.g1138.t1"/>
    <property type="gene ID" value="ACRNAN_Path_301.g1138"/>
</dbReference>
<name>A0A914C630_9BILA</name>
<evidence type="ECO:0000313" key="2">
    <source>
        <dbReference type="Proteomes" id="UP000887540"/>
    </source>
</evidence>
<sequence length="88" mass="10344">MRVDDNLEVGEEMEDEEEVEVGGDNPKFVLIEFCQLEKLLQRCPECGRLPGDRKTGKPKRVNGKKKLRKNPWNENEEKIQESRWNSSR</sequence>
<organism evidence="2 3">
    <name type="scientific">Acrobeloides nanus</name>
    <dbReference type="NCBI Taxonomy" id="290746"/>
    <lineage>
        <taxon>Eukaryota</taxon>
        <taxon>Metazoa</taxon>
        <taxon>Ecdysozoa</taxon>
        <taxon>Nematoda</taxon>
        <taxon>Chromadorea</taxon>
        <taxon>Rhabditida</taxon>
        <taxon>Tylenchina</taxon>
        <taxon>Cephalobomorpha</taxon>
        <taxon>Cephaloboidea</taxon>
        <taxon>Cephalobidae</taxon>
        <taxon>Acrobeloides</taxon>
    </lineage>
</organism>
<reference evidence="3" key="1">
    <citation type="submission" date="2022-11" db="UniProtKB">
        <authorList>
            <consortium name="WormBaseParasite"/>
        </authorList>
    </citation>
    <scope>IDENTIFICATION</scope>
</reference>
<feature type="region of interest" description="Disordered" evidence="1">
    <location>
        <begin position="46"/>
        <end position="88"/>
    </location>
</feature>